<name>A0A316V062_9BASI</name>
<dbReference type="Gene3D" id="3.40.50.1000">
    <property type="entry name" value="HAD superfamily/HAD-like"/>
    <property type="match status" value="1"/>
</dbReference>
<dbReference type="CDD" id="cd02603">
    <property type="entry name" value="HAD_sEH-N_like"/>
    <property type="match status" value="1"/>
</dbReference>
<accession>A0A316V062</accession>
<keyword evidence="1" id="KW-0812">Transmembrane</keyword>
<dbReference type="InterPro" id="IPR006439">
    <property type="entry name" value="HAD-SF_hydro_IA"/>
</dbReference>
<dbReference type="Pfam" id="PF00702">
    <property type="entry name" value="Hydrolase"/>
    <property type="match status" value="1"/>
</dbReference>
<dbReference type="InterPro" id="IPR023214">
    <property type="entry name" value="HAD_sf"/>
</dbReference>
<dbReference type="GO" id="GO:0016791">
    <property type="term" value="F:phosphatase activity"/>
    <property type="evidence" value="ECO:0007669"/>
    <property type="project" value="UniProtKB-ARBA"/>
</dbReference>
<protein>
    <submittedName>
        <fullName evidence="2">HAD-like protein</fullName>
    </submittedName>
</protein>
<dbReference type="InterPro" id="IPR052898">
    <property type="entry name" value="ACAD10-like"/>
</dbReference>
<dbReference type="SFLD" id="SFLDG01129">
    <property type="entry name" value="C1.5:_HAD__Beta-PGM__Phosphata"/>
    <property type="match status" value="1"/>
</dbReference>
<dbReference type="Proteomes" id="UP000245884">
    <property type="component" value="Unassembled WGS sequence"/>
</dbReference>
<dbReference type="NCBIfam" id="TIGR01509">
    <property type="entry name" value="HAD-SF-IA-v3"/>
    <property type="match status" value="1"/>
</dbReference>
<dbReference type="Gene3D" id="1.10.150.240">
    <property type="entry name" value="Putative phosphatase, domain 2"/>
    <property type="match status" value="1"/>
</dbReference>
<dbReference type="InterPro" id="IPR036412">
    <property type="entry name" value="HAD-like_sf"/>
</dbReference>
<dbReference type="SUPFAM" id="SSF56784">
    <property type="entry name" value="HAD-like"/>
    <property type="match status" value="1"/>
</dbReference>
<dbReference type="PANTHER" id="PTHR47829">
    <property type="entry name" value="HYDROLASE, PUTATIVE (AFU_ORTHOLOGUE AFUA_1G12880)-RELATED"/>
    <property type="match status" value="1"/>
</dbReference>
<dbReference type="SFLD" id="SFLDS00003">
    <property type="entry name" value="Haloacid_Dehalogenase"/>
    <property type="match status" value="1"/>
</dbReference>
<keyword evidence="1" id="KW-0472">Membrane</keyword>
<dbReference type="PANTHER" id="PTHR47829:SF1">
    <property type="entry name" value="HAD FAMILY PHOSPHATASE"/>
    <property type="match status" value="1"/>
</dbReference>
<dbReference type="OrthoDB" id="1694274at2759"/>
<evidence type="ECO:0000313" key="3">
    <source>
        <dbReference type="Proteomes" id="UP000245884"/>
    </source>
</evidence>
<evidence type="ECO:0000313" key="2">
    <source>
        <dbReference type="EMBL" id="PWN30940.1"/>
    </source>
</evidence>
<proteinExistence type="predicted"/>
<dbReference type="RefSeq" id="XP_025365552.1">
    <property type="nucleotide sequence ID" value="XM_025505275.1"/>
</dbReference>
<reference evidence="2 3" key="1">
    <citation type="journal article" date="2018" name="Mol. Biol. Evol.">
        <title>Broad Genomic Sampling Reveals a Smut Pathogenic Ancestry of the Fungal Clade Ustilaginomycotina.</title>
        <authorList>
            <person name="Kijpornyongpan T."/>
            <person name="Mondo S.J."/>
            <person name="Barry K."/>
            <person name="Sandor L."/>
            <person name="Lee J."/>
            <person name="Lipzen A."/>
            <person name="Pangilinan J."/>
            <person name="LaButti K."/>
            <person name="Hainaut M."/>
            <person name="Henrissat B."/>
            <person name="Grigoriev I.V."/>
            <person name="Spatafora J.W."/>
            <person name="Aime M.C."/>
        </authorList>
    </citation>
    <scope>NUCLEOTIDE SEQUENCE [LARGE SCALE GENOMIC DNA]</scope>
    <source>
        <strain evidence="2 3">MCA 5214</strain>
    </source>
</reference>
<sequence>MCNPRPKNIKLVLFDIGGVVVGSPIAGVHIYERQYGLPFNYLNVAITARGRQGAFQRLERSEIDLWTFYHQFGEELSATEQLNEWYTAYCKSRGFEMPKELPTGHRVDGRELFGIMMRQSTKPDEKVVKAIQRLRETKRFKIAALTNNFAPPTSMASSPSSPSSSRAPTLDEELQHLGLAKDVNFIRSLFDAYYESSVVGSRKPEAAFYEYALRDQGVNATETVFLDDIGPNLKAAQKMGIRTIRVELKSSVPALMELERHTGCRLIDEDVRQEEKGRTAKSAAKDTKL</sequence>
<keyword evidence="1" id="KW-1133">Transmembrane helix</keyword>
<dbReference type="EMBL" id="KZ819662">
    <property type="protein sequence ID" value="PWN30940.1"/>
    <property type="molecule type" value="Genomic_DNA"/>
</dbReference>
<dbReference type="GeneID" id="37027098"/>
<gene>
    <name evidence="2" type="ORF">BDZ90DRAFT_229930</name>
</gene>
<evidence type="ECO:0000256" key="1">
    <source>
        <dbReference type="SAM" id="Phobius"/>
    </source>
</evidence>
<keyword evidence="3" id="KW-1185">Reference proteome</keyword>
<organism evidence="2 3">
    <name type="scientific">Jaminaea rosea</name>
    <dbReference type="NCBI Taxonomy" id="1569628"/>
    <lineage>
        <taxon>Eukaryota</taxon>
        <taxon>Fungi</taxon>
        <taxon>Dikarya</taxon>
        <taxon>Basidiomycota</taxon>
        <taxon>Ustilaginomycotina</taxon>
        <taxon>Exobasidiomycetes</taxon>
        <taxon>Microstromatales</taxon>
        <taxon>Microstromatales incertae sedis</taxon>
        <taxon>Jaminaea</taxon>
    </lineage>
</organism>
<dbReference type="AlphaFoldDB" id="A0A316V062"/>
<dbReference type="InterPro" id="IPR023198">
    <property type="entry name" value="PGP-like_dom2"/>
</dbReference>
<feature type="transmembrane region" description="Helical" evidence="1">
    <location>
        <begin position="12"/>
        <end position="31"/>
    </location>
</feature>
<dbReference type="STRING" id="1569628.A0A316V062"/>